<evidence type="ECO:0000313" key="2">
    <source>
        <dbReference type="Proteomes" id="UP000265566"/>
    </source>
</evidence>
<protein>
    <submittedName>
        <fullName evidence="1">Putative pectinesterase inhibitor domain-containing protein</fullName>
    </submittedName>
</protein>
<sequence>MTRIIIIEAPRFINIIREMKPTKFSSSSSLFIICLCLVSYDVVPALGLKLYENLCSETRKYSQDCLDLLKRDKRIVASENYHELSVYILDFAIKEAKSYEVYLVGKAKKFPNDQAVKICATQLITTTVAAFESSFSDLDKDLQTSIADAVSAGIGADKCDKAIQNEKPEFDPKPIHTRNNEMLLLSVISVLAINHLT</sequence>
<gene>
    <name evidence="1" type="ORF">MtrunA17_Chr6g0464601</name>
</gene>
<proteinExistence type="predicted"/>
<accession>A0A396HCY7</accession>
<name>A0A396HCY7_MEDTR</name>
<dbReference type="InterPro" id="IPR035513">
    <property type="entry name" value="Invertase/methylesterase_inhib"/>
</dbReference>
<evidence type="ECO:0000313" key="1">
    <source>
        <dbReference type="EMBL" id="RHN51086.1"/>
    </source>
</evidence>
<comment type="caution">
    <text evidence="1">The sequence shown here is derived from an EMBL/GenBank/DDBJ whole genome shotgun (WGS) entry which is preliminary data.</text>
</comment>
<dbReference type="PANTHER" id="PTHR31890:SF9">
    <property type="entry name" value="PLANT INVERTASE_PECTIN METHYLESTERASE INHIBITOR SUPERFAMILY PROTEIN"/>
    <property type="match status" value="1"/>
</dbReference>
<dbReference type="Gene3D" id="1.20.140.40">
    <property type="entry name" value="Invertase/pectin methylesterase inhibitor family protein"/>
    <property type="match status" value="1"/>
</dbReference>
<dbReference type="EMBL" id="PSQE01000006">
    <property type="protein sequence ID" value="RHN51086.1"/>
    <property type="molecule type" value="Genomic_DNA"/>
</dbReference>
<dbReference type="Gramene" id="rna35461">
    <property type="protein sequence ID" value="RHN51086.1"/>
    <property type="gene ID" value="gene35461"/>
</dbReference>
<dbReference type="SUPFAM" id="SSF101148">
    <property type="entry name" value="Plant invertase/pectin methylesterase inhibitor"/>
    <property type="match status" value="1"/>
</dbReference>
<reference evidence="2" key="1">
    <citation type="journal article" date="2018" name="Nat. Plants">
        <title>Whole-genome landscape of Medicago truncatula symbiotic genes.</title>
        <authorList>
            <person name="Pecrix Y."/>
            <person name="Staton S.E."/>
            <person name="Sallet E."/>
            <person name="Lelandais-Briere C."/>
            <person name="Moreau S."/>
            <person name="Carrere S."/>
            <person name="Blein T."/>
            <person name="Jardinaud M.F."/>
            <person name="Latrasse D."/>
            <person name="Zouine M."/>
            <person name="Zahm M."/>
            <person name="Kreplak J."/>
            <person name="Mayjonade B."/>
            <person name="Satge C."/>
            <person name="Perez M."/>
            <person name="Cauet S."/>
            <person name="Marande W."/>
            <person name="Chantry-Darmon C."/>
            <person name="Lopez-Roques C."/>
            <person name="Bouchez O."/>
            <person name="Berard A."/>
            <person name="Debelle F."/>
            <person name="Munos S."/>
            <person name="Bendahmane A."/>
            <person name="Berges H."/>
            <person name="Niebel A."/>
            <person name="Buitink J."/>
            <person name="Frugier F."/>
            <person name="Benhamed M."/>
            <person name="Crespi M."/>
            <person name="Gouzy J."/>
            <person name="Gamas P."/>
        </authorList>
    </citation>
    <scope>NUCLEOTIDE SEQUENCE [LARGE SCALE GENOMIC DNA]</scope>
    <source>
        <strain evidence="2">cv. Jemalong A17</strain>
    </source>
</reference>
<organism evidence="1 2">
    <name type="scientific">Medicago truncatula</name>
    <name type="common">Barrel medic</name>
    <name type="synonym">Medicago tribuloides</name>
    <dbReference type="NCBI Taxonomy" id="3880"/>
    <lineage>
        <taxon>Eukaryota</taxon>
        <taxon>Viridiplantae</taxon>
        <taxon>Streptophyta</taxon>
        <taxon>Embryophyta</taxon>
        <taxon>Tracheophyta</taxon>
        <taxon>Spermatophyta</taxon>
        <taxon>Magnoliopsida</taxon>
        <taxon>eudicotyledons</taxon>
        <taxon>Gunneridae</taxon>
        <taxon>Pentapetalae</taxon>
        <taxon>rosids</taxon>
        <taxon>fabids</taxon>
        <taxon>Fabales</taxon>
        <taxon>Fabaceae</taxon>
        <taxon>Papilionoideae</taxon>
        <taxon>50 kb inversion clade</taxon>
        <taxon>NPAAA clade</taxon>
        <taxon>Hologalegina</taxon>
        <taxon>IRL clade</taxon>
        <taxon>Trifolieae</taxon>
        <taxon>Medicago</taxon>
    </lineage>
</organism>
<dbReference type="PANTHER" id="PTHR31890">
    <property type="entry name" value="PLANT INVERTASE/PECTIN METHYLESTERASE INHIBITOR SUPERFAMILY PROTEIN"/>
    <property type="match status" value="1"/>
</dbReference>
<dbReference type="Proteomes" id="UP000265566">
    <property type="component" value="Chromosome 6"/>
</dbReference>
<dbReference type="AlphaFoldDB" id="A0A396HCY7"/>